<evidence type="ECO:0000256" key="3">
    <source>
        <dbReference type="ARBA" id="ARBA00022989"/>
    </source>
</evidence>
<keyword evidence="3 6" id="KW-1133">Transmembrane helix</keyword>
<feature type="transmembrane region" description="Helical" evidence="6">
    <location>
        <begin position="323"/>
        <end position="342"/>
    </location>
</feature>
<evidence type="ECO:0008006" key="11">
    <source>
        <dbReference type="Google" id="ProtNLM"/>
    </source>
</evidence>
<evidence type="ECO:0000256" key="4">
    <source>
        <dbReference type="ARBA" id="ARBA00023136"/>
    </source>
</evidence>
<evidence type="ECO:0000313" key="10">
    <source>
        <dbReference type="Proteomes" id="UP001148786"/>
    </source>
</evidence>
<dbReference type="InterPro" id="IPR049453">
    <property type="entry name" value="Memb_transporter_dom"/>
</dbReference>
<feature type="transmembrane region" description="Helical" evidence="6">
    <location>
        <begin position="268"/>
        <end position="286"/>
    </location>
</feature>
<feature type="transmembrane region" description="Helical" evidence="6">
    <location>
        <begin position="215"/>
        <end position="234"/>
    </location>
</feature>
<dbReference type="GO" id="GO:0016020">
    <property type="term" value="C:membrane"/>
    <property type="evidence" value="ECO:0007669"/>
    <property type="project" value="UniProtKB-SubCell"/>
</dbReference>
<evidence type="ECO:0000256" key="5">
    <source>
        <dbReference type="SAM" id="MobiDB-lite"/>
    </source>
</evidence>
<feature type="compositionally biased region" description="Basic and acidic residues" evidence="5">
    <location>
        <begin position="171"/>
        <end position="188"/>
    </location>
</feature>
<feature type="domain" description="Integral membrane bound transporter" evidence="8">
    <location>
        <begin position="239"/>
        <end position="375"/>
    </location>
</feature>
<feature type="region of interest" description="Disordered" evidence="5">
    <location>
        <begin position="171"/>
        <end position="191"/>
    </location>
</feature>
<dbReference type="OrthoDB" id="2274698at2759"/>
<feature type="transmembrane region" description="Helical" evidence="6">
    <location>
        <begin position="362"/>
        <end position="381"/>
    </location>
</feature>
<keyword evidence="10" id="KW-1185">Reference proteome</keyword>
<gene>
    <name evidence="9" type="ORF">NLJ89_g9115</name>
</gene>
<dbReference type="PANTHER" id="PTHR37994:SF3">
    <property type="entry name" value="ER TRANSPORTER 6TM N-TERMINAL DOMAIN-CONTAINING PROTEIN"/>
    <property type="match status" value="1"/>
</dbReference>
<dbReference type="PANTHER" id="PTHR37994">
    <property type="entry name" value="ARAE_2_N DOMAIN-CONTAINING PROTEIN-RELATED"/>
    <property type="match status" value="1"/>
</dbReference>
<evidence type="ECO:0000259" key="7">
    <source>
        <dbReference type="Pfam" id="PF10334"/>
    </source>
</evidence>
<proteinExistence type="predicted"/>
<sequence length="716" mass="80156">MDFLKEANTRRWSSFVFRATPEQVEERHRKLGKTLKVLENAWDDFKSVQRVNLVKPFEAFFDPQTRQLKENSDAFATKSLFICFVFIDTLDSFAERLVKMLKTLQEIDAQRPQPKFWFPGRIARVKENITAGQFTGSAGLSMGTVADPTSFDTPRENSMDDLLERELAADREAEKEDNAAPPKRRDPDAFPPTTAFGRSFVSFSKFFRFLKSPEGIFSLRVAIVSFALWIPSVIPSSAWFYYEQKGMWALVMAQTALALYAGDQIMSFLIRIIGTVVGLLLGIAVWHMGAGNGNGNPYGIVIASTIFLAPFVFARIAGPQSQIPIWTMIPTTILFVVGYSWINANHPSLAAPGVGIHLGWKRALLVVVGFTAAFIMMVFPNPMSSRVLVRKTLAATIGETGNILAGEIEAFLAEEAKARRGQYDTIPVSNDAVVDEDKVSPKEKRIRKIGKRVLAVAMRLKELYESFTFARFEPQLAGTWPHDEYHELFDQQARLIGGLVILITSLAKQDTKWCSLLVHRTPFMNPNFLSDIFTTLSILSSSLKDGHPLPAYLPTLRDRLIYHEYHARGHHSSLYSRIVQKARPVTAQKLNLDLNLGEKPNSNARDLHVPGSFSEAGSYTEVEMREAASPAKVDGSSMGLDMEELTLDVLMDEQLPAHSTAIIAFSSLITRIDEMTEIVRKLCGEATFRGYDSLQQYYLDREERTVGGGFPESPGR</sequence>
<dbReference type="Proteomes" id="UP001148786">
    <property type="component" value="Unassembled WGS sequence"/>
</dbReference>
<evidence type="ECO:0000259" key="8">
    <source>
        <dbReference type="Pfam" id="PF13515"/>
    </source>
</evidence>
<evidence type="ECO:0000256" key="2">
    <source>
        <dbReference type="ARBA" id="ARBA00022692"/>
    </source>
</evidence>
<evidence type="ECO:0000313" key="9">
    <source>
        <dbReference type="EMBL" id="KAJ3501936.1"/>
    </source>
</evidence>
<comment type="subcellular location">
    <subcellularLocation>
        <location evidence="1">Membrane</location>
        <topology evidence="1">Multi-pass membrane protein</topology>
    </subcellularLocation>
</comment>
<dbReference type="InterPro" id="IPR018820">
    <property type="entry name" value="BRE4-related_DUF2421"/>
</dbReference>
<evidence type="ECO:0000256" key="6">
    <source>
        <dbReference type="SAM" id="Phobius"/>
    </source>
</evidence>
<dbReference type="EMBL" id="JANKHO010001354">
    <property type="protein sequence ID" value="KAJ3501936.1"/>
    <property type="molecule type" value="Genomic_DNA"/>
</dbReference>
<accession>A0A9W8MRI9</accession>
<feature type="transmembrane region" description="Helical" evidence="6">
    <location>
        <begin position="298"/>
        <end position="316"/>
    </location>
</feature>
<dbReference type="Pfam" id="PF13515">
    <property type="entry name" value="FUSC_2"/>
    <property type="match status" value="1"/>
</dbReference>
<organism evidence="9 10">
    <name type="scientific">Agrocybe chaxingu</name>
    <dbReference type="NCBI Taxonomy" id="84603"/>
    <lineage>
        <taxon>Eukaryota</taxon>
        <taxon>Fungi</taxon>
        <taxon>Dikarya</taxon>
        <taxon>Basidiomycota</taxon>
        <taxon>Agaricomycotina</taxon>
        <taxon>Agaricomycetes</taxon>
        <taxon>Agaricomycetidae</taxon>
        <taxon>Agaricales</taxon>
        <taxon>Agaricineae</taxon>
        <taxon>Strophariaceae</taxon>
        <taxon>Agrocybe</taxon>
    </lineage>
</organism>
<dbReference type="AlphaFoldDB" id="A0A9W8MRI9"/>
<keyword evidence="4 6" id="KW-0472">Membrane</keyword>
<comment type="caution">
    <text evidence="9">The sequence shown here is derived from an EMBL/GenBank/DDBJ whole genome shotgun (WGS) entry which is preliminary data.</text>
</comment>
<protein>
    <recommendedName>
        <fullName evidence="11">DUF2421 domain-containing protein</fullName>
    </recommendedName>
</protein>
<reference evidence="9" key="1">
    <citation type="submission" date="2022-07" db="EMBL/GenBank/DDBJ databases">
        <title>Genome Sequence of Agrocybe chaxingu.</title>
        <authorList>
            <person name="Buettner E."/>
        </authorList>
    </citation>
    <scope>NUCLEOTIDE SEQUENCE</scope>
    <source>
        <strain evidence="9">MP-N11</strain>
    </source>
</reference>
<name>A0A9W8MRI9_9AGAR</name>
<keyword evidence="2 6" id="KW-0812">Transmembrane</keyword>
<feature type="domain" description="DUF2421" evidence="7">
    <location>
        <begin position="380"/>
        <end position="686"/>
    </location>
</feature>
<dbReference type="Pfam" id="PF10334">
    <property type="entry name" value="BRE4"/>
    <property type="match status" value="1"/>
</dbReference>
<evidence type="ECO:0000256" key="1">
    <source>
        <dbReference type="ARBA" id="ARBA00004141"/>
    </source>
</evidence>